<dbReference type="SUPFAM" id="SSF55073">
    <property type="entry name" value="Nucleotide cyclase"/>
    <property type="match status" value="1"/>
</dbReference>
<dbReference type="InterPro" id="IPR052155">
    <property type="entry name" value="Biofilm_reg_signaling"/>
</dbReference>
<accession>A0ABV9NV56</accession>
<dbReference type="SMART" id="SM00267">
    <property type="entry name" value="GGDEF"/>
    <property type="match status" value="1"/>
</dbReference>
<dbReference type="Gene3D" id="3.30.70.270">
    <property type="match status" value="1"/>
</dbReference>
<feature type="transmembrane region" description="Helical" evidence="1">
    <location>
        <begin position="67"/>
        <end position="88"/>
    </location>
</feature>
<organism evidence="3 4">
    <name type="scientific">Bacillus daqingensis</name>
    <dbReference type="NCBI Taxonomy" id="872396"/>
    <lineage>
        <taxon>Bacteria</taxon>
        <taxon>Bacillati</taxon>
        <taxon>Bacillota</taxon>
        <taxon>Bacilli</taxon>
        <taxon>Bacillales</taxon>
        <taxon>Bacillaceae</taxon>
        <taxon>Bacillus</taxon>
    </lineage>
</organism>
<dbReference type="PANTHER" id="PTHR44757:SF2">
    <property type="entry name" value="BIOFILM ARCHITECTURE MAINTENANCE PROTEIN MBAA"/>
    <property type="match status" value="1"/>
</dbReference>
<dbReference type="InterPro" id="IPR000160">
    <property type="entry name" value="GGDEF_dom"/>
</dbReference>
<dbReference type="InterPro" id="IPR029787">
    <property type="entry name" value="Nucleotide_cyclase"/>
</dbReference>
<dbReference type="PANTHER" id="PTHR44757">
    <property type="entry name" value="DIGUANYLATE CYCLASE DGCP"/>
    <property type="match status" value="1"/>
</dbReference>
<reference evidence="4" key="1">
    <citation type="journal article" date="2019" name="Int. J. Syst. Evol. Microbiol.">
        <title>The Global Catalogue of Microorganisms (GCM) 10K type strain sequencing project: providing services to taxonomists for standard genome sequencing and annotation.</title>
        <authorList>
            <consortium name="The Broad Institute Genomics Platform"/>
            <consortium name="The Broad Institute Genome Sequencing Center for Infectious Disease"/>
            <person name="Wu L."/>
            <person name="Ma J."/>
        </authorList>
    </citation>
    <scope>NUCLEOTIDE SEQUENCE [LARGE SCALE GENOMIC DNA]</scope>
    <source>
        <strain evidence="4">JCM 12165</strain>
    </source>
</reference>
<feature type="transmembrane region" description="Helical" evidence="1">
    <location>
        <begin position="100"/>
        <end position="123"/>
    </location>
</feature>
<keyword evidence="1" id="KW-0812">Transmembrane</keyword>
<feature type="transmembrane region" description="Helical" evidence="1">
    <location>
        <begin position="38"/>
        <end position="55"/>
    </location>
</feature>
<evidence type="ECO:0000256" key="1">
    <source>
        <dbReference type="SAM" id="Phobius"/>
    </source>
</evidence>
<keyword evidence="4" id="KW-1185">Reference proteome</keyword>
<proteinExistence type="predicted"/>
<name>A0ABV9NV56_9BACI</name>
<dbReference type="EMBL" id="JBHSGK010000003">
    <property type="protein sequence ID" value="MFC4735434.1"/>
    <property type="molecule type" value="Genomic_DNA"/>
</dbReference>
<evidence type="ECO:0000313" key="4">
    <source>
        <dbReference type="Proteomes" id="UP001595896"/>
    </source>
</evidence>
<feature type="transmembrane region" description="Helical" evidence="1">
    <location>
        <begin position="176"/>
        <end position="196"/>
    </location>
</feature>
<dbReference type="Proteomes" id="UP001595896">
    <property type="component" value="Unassembled WGS sequence"/>
</dbReference>
<keyword evidence="1" id="KW-1133">Transmembrane helix</keyword>
<gene>
    <name evidence="3" type="ORF">ACFO4L_02440</name>
</gene>
<dbReference type="PROSITE" id="PS50887">
    <property type="entry name" value="GGDEF"/>
    <property type="match status" value="1"/>
</dbReference>
<dbReference type="GO" id="GO:0052621">
    <property type="term" value="F:diguanylate cyclase activity"/>
    <property type="evidence" value="ECO:0007669"/>
    <property type="project" value="UniProtKB-EC"/>
</dbReference>
<dbReference type="NCBIfam" id="TIGR00254">
    <property type="entry name" value="GGDEF"/>
    <property type="match status" value="1"/>
</dbReference>
<feature type="transmembrane region" description="Helical" evidence="1">
    <location>
        <begin position="6"/>
        <end position="26"/>
    </location>
</feature>
<dbReference type="RefSeq" id="WP_377908058.1">
    <property type="nucleotide sequence ID" value="NZ_JBHSGK010000003.1"/>
</dbReference>
<protein>
    <submittedName>
        <fullName evidence="3">Diguanylate cyclase</fullName>
        <ecNumber evidence="3">2.7.7.65</ecNumber>
    </submittedName>
</protein>
<keyword evidence="3" id="KW-0548">Nucleotidyltransferase</keyword>
<dbReference type="EC" id="2.7.7.65" evidence="3"/>
<keyword evidence="1" id="KW-0472">Membrane</keyword>
<evidence type="ECO:0000259" key="2">
    <source>
        <dbReference type="PROSITE" id="PS50887"/>
    </source>
</evidence>
<dbReference type="CDD" id="cd01949">
    <property type="entry name" value="GGDEF"/>
    <property type="match status" value="1"/>
</dbReference>
<keyword evidence="3" id="KW-0808">Transferase</keyword>
<comment type="caution">
    <text evidence="3">The sequence shown here is derived from an EMBL/GenBank/DDBJ whole genome shotgun (WGS) entry which is preliminary data.</text>
</comment>
<feature type="domain" description="GGDEF" evidence="2">
    <location>
        <begin position="376"/>
        <end position="510"/>
    </location>
</feature>
<feature type="transmembrane region" description="Helical" evidence="1">
    <location>
        <begin position="208"/>
        <end position="226"/>
    </location>
</feature>
<sequence length="513" mass="58875">MRELALYAAVYLIPAFLLGMMSVDVLRRNLSSRMHQLLSLYMFCYMMLFLAEYFRHMLPITYSADLVMYWFGNAGILIPGFFFHFYFIFSGLSEKMPNVIYPWIFYLPVGFVAATYLTGTNIINNEEFVQTGYWIYPVFNDSYLMTLTAANVVSVLIVFLLVYSLLKSRTKAEAKLYKVLLFVASLAFLWDVVFGYWEFRGVLPPHPYIFAGLFWAGALFYAMNRLDFMERYDRRYELLYQRNPTAILFVKRDGVIHSANPSAEQLLEKKGLEGSFFTSFLAWDAGVWQGLDTDAASQSKRLTLKVGDGLNKHVIADAEQLFIDHMPLQVLLLRDVTEETKAKTMIEHLAYHDPLTDSWNRRAFYEKAEEAVEAWGKGALFVIDLDGFKQVNDQHGHQTGDDFLIYTADILHYAAGPDSMTARVGGDEFYVIKKLKREESVEAAAQQMMNVIRSARFKLTETTYLPVKASVGISVFPDQSKELDYLIHLADTAMYKMKQNGKQNYAIARLTAD</sequence>
<dbReference type="InterPro" id="IPR043128">
    <property type="entry name" value="Rev_trsase/Diguanyl_cyclase"/>
</dbReference>
<evidence type="ECO:0000313" key="3">
    <source>
        <dbReference type="EMBL" id="MFC4735434.1"/>
    </source>
</evidence>
<feature type="transmembrane region" description="Helical" evidence="1">
    <location>
        <begin position="143"/>
        <end position="164"/>
    </location>
</feature>
<dbReference type="Pfam" id="PF00990">
    <property type="entry name" value="GGDEF"/>
    <property type="match status" value="1"/>
</dbReference>